<dbReference type="RefSeq" id="WP_216318479.1">
    <property type="nucleotide sequence ID" value="NZ_JAHKRT010000001.1"/>
</dbReference>
<name>A0ABS6BGI9_9SPHN</name>
<accession>A0ABS6BGI9</accession>
<keyword evidence="3" id="KW-1185">Reference proteome</keyword>
<organism evidence="2 3">
    <name type="scientific">Sphingomonas quercus</name>
    <dbReference type="NCBI Taxonomy" id="2842451"/>
    <lineage>
        <taxon>Bacteria</taxon>
        <taxon>Pseudomonadati</taxon>
        <taxon>Pseudomonadota</taxon>
        <taxon>Alphaproteobacteria</taxon>
        <taxon>Sphingomonadales</taxon>
        <taxon>Sphingomonadaceae</taxon>
        <taxon>Sphingomonas</taxon>
    </lineage>
</organism>
<reference evidence="2 3" key="1">
    <citation type="submission" date="2021-06" db="EMBL/GenBank/DDBJ databases">
        <title>Sphingomonas sp. XMGL2, whole genome shotgun sequencing project.</title>
        <authorList>
            <person name="Zhao G."/>
            <person name="Shen L."/>
        </authorList>
    </citation>
    <scope>NUCLEOTIDE SEQUENCE [LARGE SCALE GENOMIC DNA]</scope>
    <source>
        <strain evidence="2 3">XMGL2</strain>
    </source>
</reference>
<dbReference type="EMBL" id="JAHKRT010000001">
    <property type="protein sequence ID" value="MBU3076389.1"/>
    <property type="molecule type" value="Genomic_DNA"/>
</dbReference>
<feature type="region of interest" description="Disordered" evidence="1">
    <location>
        <begin position="1"/>
        <end position="36"/>
    </location>
</feature>
<protein>
    <submittedName>
        <fullName evidence="2">DUF883 family protein</fullName>
    </submittedName>
</protein>
<proteinExistence type="predicted"/>
<comment type="caution">
    <text evidence="2">The sequence shown here is derived from an EMBL/GenBank/DDBJ whole genome shotgun (WGS) entry which is preliminary data.</text>
</comment>
<evidence type="ECO:0000256" key="1">
    <source>
        <dbReference type="SAM" id="MobiDB-lite"/>
    </source>
</evidence>
<evidence type="ECO:0000313" key="2">
    <source>
        <dbReference type="EMBL" id="MBU3076389.1"/>
    </source>
</evidence>
<gene>
    <name evidence="2" type="ORF">KOF26_00805</name>
</gene>
<dbReference type="Proteomes" id="UP000776276">
    <property type="component" value="Unassembled WGS sequence"/>
</dbReference>
<evidence type="ECO:0000313" key="3">
    <source>
        <dbReference type="Proteomes" id="UP000776276"/>
    </source>
</evidence>
<sequence>MTTRIDASGNAVDSQDTEAPGRIEAARNATGDAYSTARDKVGSALEGARERLGDVYGDARDRSADLARKTGDSIQEHPVAALVGGLALGALVAAVLPRTEREVAALGAIGGRLNDAARSAADAAKQAGRDKLDELGLTPDRAQDAVSKLFADVAKAATHAGTAAATAVRTGKDAG</sequence>